<evidence type="ECO:0000313" key="3">
    <source>
        <dbReference type="Proteomes" id="UP000235388"/>
    </source>
</evidence>
<organism evidence="2 3">
    <name type="scientific">Puccinia coronata f. sp. avenae</name>
    <dbReference type="NCBI Taxonomy" id="200324"/>
    <lineage>
        <taxon>Eukaryota</taxon>
        <taxon>Fungi</taxon>
        <taxon>Dikarya</taxon>
        <taxon>Basidiomycota</taxon>
        <taxon>Pucciniomycotina</taxon>
        <taxon>Pucciniomycetes</taxon>
        <taxon>Pucciniales</taxon>
        <taxon>Pucciniaceae</taxon>
        <taxon>Puccinia</taxon>
    </lineage>
</organism>
<dbReference type="Proteomes" id="UP000235388">
    <property type="component" value="Unassembled WGS sequence"/>
</dbReference>
<gene>
    <name evidence="2" type="ORF">PCANC_18534</name>
</gene>
<name>A0A2N5SB13_9BASI</name>
<keyword evidence="3" id="KW-1185">Reference proteome</keyword>
<dbReference type="EMBL" id="PGCJ01001060">
    <property type="protein sequence ID" value="PLW10443.1"/>
    <property type="molecule type" value="Genomic_DNA"/>
</dbReference>
<reference evidence="2 3" key="1">
    <citation type="submission" date="2017-11" db="EMBL/GenBank/DDBJ databases">
        <title>De novo assembly and phasing of dikaryotic genomes from two isolates of Puccinia coronata f. sp. avenae, the causal agent of oat crown rust.</title>
        <authorList>
            <person name="Miller M.E."/>
            <person name="Zhang Y."/>
            <person name="Omidvar V."/>
            <person name="Sperschneider J."/>
            <person name="Schwessinger B."/>
            <person name="Raley C."/>
            <person name="Palmer J.M."/>
            <person name="Garnica D."/>
            <person name="Upadhyaya N."/>
            <person name="Rathjen J."/>
            <person name="Taylor J.M."/>
            <person name="Park R.F."/>
            <person name="Dodds P.N."/>
            <person name="Hirsch C.D."/>
            <person name="Kianian S.F."/>
            <person name="Figueroa M."/>
        </authorList>
    </citation>
    <scope>NUCLEOTIDE SEQUENCE [LARGE SCALE GENOMIC DNA]</scope>
    <source>
        <strain evidence="2">12NC29</strain>
    </source>
</reference>
<proteinExistence type="predicted"/>
<protein>
    <submittedName>
        <fullName evidence="2">Uncharacterized protein</fullName>
    </submittedName>
</protein>
<accession>A0A2N5SB13</accession>
<evidence type="ECO:0000313" key="2">
    <source>
        <dbReference type="EMBL" id="PLW10443.1"/>
    </source>
</evidence>
<feature type="region of interest" description="Disordered" evidence="1">
    <location>
        <begin position="192"/>
        <end position="215"/>
    </location>
</feature>
<evidence type="ECO:0000256" key="1">
    <source>
        <dbReference type="SAM" id="MobiDB-lite"/>
    </source>
</evidence>
<comment type="caution">
    <text evidence="2">The sequence shown here is derived from an EMBL/GenBank/DDBJ whole genome shotgun (WGS) entry which is preliminary data.</text>
</comment>
<sequence length="229" mass="24885">MPIPDRHQGKANDCTQVGKEKKNGYIGAHPCLPAYLNLMNTENLSSRWRAKVKIPSKDWPFTQKDLFLTVNPRRHAVLPGGDVVVAGEVVEACNSSPRRYSSASSYRLTYARPGIAPRRAGSGLYLLGQELSLAEQVQACTGLPGITPRRPGTSFYRLAEKLSLGERVPACTGSPKNNSLASWYKPVPARRGVIPRRAGTSRSRRGTTSPPGKTACRRGFIGVLTNALS</sequence>
<dbReference type="AlphaFoldDB" id="A0A2N5SB13"/>
<feature type="compositionally biased region" description="Low complexity" evidence="1">
    <location>
        <begin position="195"/>
        <end position="212"/>
    </location>
</feature>